<dbReference type="RefSeq" id="XP_033525368.1">
    <property type="nucleotide sequence ID" value="XM_033662546.1"/>
</dbReference>
<dbReference type="Proteomes" id="UP000799771">
    <property type="component" value="Unassembled WGS sequence"/>
</dbReference>
<keyword evidence="1" id="KW-0732">Signal</keyword>
<feature type="chain" id="PRO_5025680722" description="Secreted protein" evidence="1">
    <location>
        <begin position="20"/>
        <end position="101"/>
    </location>
</feature>
<accession>A0A6A6AKL7</accession>
<sequence>MLLHRCIFTQCWLSRQTSASTVTSSVRVTIGLVPYLKGLGNLFDINEPWWRVIWCGPGTLMTLHLNVSTTLYRSKEHRMSGTSRCRADRLNDQSTCFTGTE</sequence>
<reference evidence="2" key="1">
    <citation type="journal article" date="2020" name="Stud. Mycol.">
        <title>101 Dothideomycetes genomes: a test case for predicting lifestyles and emergence of pathogens.</title>
        <authorList>
            <person name="Haridas S."/>
            <person name="Albert R."/>
            <person name="Binder M."/>
            <person name="Bloem J."/>
            <person name="Labutti K."/>
            <person name="Salamov A."/>
            <person name="Andreopoulos B."/>
            <person name="Baker S."/>
            <person name="Barry K."/>
            <person name="Bills G."/>
            <person name="Bluhm B."/>
            <person name="Cannon C."/>
            <person name="Castanera R."/>
            <person name="Culley D."/>
            <person name="Daum C."/>
            <person name="Ezra D."/>
            <person name="Gonzalez J."/>
            <person name="Henrissat B."/>
            <person name="Kuo A."/>
            <person name="Liang C."/>
            <person name="Lipzen A."/>
            <person name="Lutzoni F."/>
            <person name="Magnuson J."/>
            <person name="Mondo S."/>
            <person name="Nolan M."/>
            <person name="Ohm R."/>
            <person name="Pangilinan J."/>
            <person name="Park H.-J."/>
            <person name="Ramirez L."/>
            <person name="Alfaro M."/>
            <person name="Sun H."/>
            <person name="Tritt A."/>
            <person name="Yoshinaga Y."/>
            <person name="Zwiers L.-H."/>
            <person name="Turgeon B."/>
            <person name="Goodwin S."/>
            <person name="Spatafora J."/>
            <person name="Crous P."/>
            <person name="Grigoriev I."/>
        </authorList>
    </citation>
    <scope>NUCLEOTIDE SEQUENCE</scope>
    <source>
        <strain evidence="2">CBS 119687</strain>
    </source>
</reference>
<feature type="signal peptide" evidence="1">
    <location>
        <begin position="1"/>
        <end position="19"/>
    </location>
</feature>
<dbReference type="EMBL" id="ML977503">
    <property type="protein sequence ID" value="KAF2130981.1"/>
    <property type="molecule type" value="Genomic_DNA"/>
</dbReference>
<keyword evidence="3" id="KW-1185">Reference proteome</keyword>
<dbReference type="AlphaFoldDB" id="A0A6A6AKL7"/>
<evidence type="ECO:0000313" key="2">
    <source>
        <dbReference type="EMBL" id="KAF2130981.1"/>
    </source>
</evidence>
<evidence type="ECO:0008006" key="4">
    <source>
        <dbReference type="Google" id="ProtNLM"/>
    </source>
</evidence>
<name>A0A6A6AKL7_9PLEO</name>
<protein>
    <recommendedName>
        <fullName evidence="4">Secreted protein</fullName>
    </recommendedName>
</protein>
<evidence type="ECO:0000313" key="3">
    <source>
        <dbReference type="Proteomes" id="UP000799771"/>
    </source>
</evidence>
<evidence type="ECO:0000256" key="1">
    <source>
        <dbReference type="SAM" id="SignalP"/>
    </source>
</evidence>
<organism evidence="2 3">
    <name type="scientific">Dothidotthia symphoricarpi CBS 119687</name>
    <dbReference type="NCBI Taxonomy" id="1392245"/>
    <lineage>
        <taxon>Eukaryota</taxon>
        <taxon>Fungi</taxon>
        <taxon>Dikarya</taxon>
        <taxon>Ascomycota</taxon>
        <taxon>Pezizomycotina</taxon>
        <taxon>Dothideomycetes</taxon>
        <taxon>Pleosporomycetidae</taxon>
        <taxon>Pleosporales</taxon>
        <taxon>Dothidotthiaceae</taxon>
        <taxon>Dothidotthia</taxon>
    </lineage>
</organism>
<gene>
    <name evidence="2" type="ORF">P153DRAFT_208276</name>
</gene>
<proteinExistence type="predicted"/>
<dbReference type="GeneID" id="54402978"/>